<proteinExistence type="predicted"/>
<dbReference type="Gene3D" id="2.130.10.10">
    <property type="entry name" value="YVTN repeat-like/Quinoprotein amine dehydrogenase"/>
    <property type="match status" value="1"/>
</dbReference>
<dbReference type="InterPro" id="IPR052778">
    <property type="entry name" value="Centrosome-WD_assoc"/>
</dbReference>
<dbReference type="EMBL" id="JACSDZ010000005">
    <property type="protein sequence ID" value="KAF7403506.1"/>
    <property type="molecule type" value="Genomic_DNA"/>
</dbReference>
<dbReference type="GO" id="GO:1990811">
    <property type="term" value="C:MWP complex"/>
    <property type="evidence" value="ECO:0007669"/>
    <property type="project" value="TreeGrafter"/>
</dbReference>
<name>A0A834KB55_VESGE</name>
<protein>
    <submittedName>
        <fullName evidence="1">Uncharacterized protein</fullName>
    </submittedName>
</protein>
<dbReference type="InterPro" id="IPR015943">
    <property type="entry name" value="WD40/YVTN_repeat-like_dom_sf"/>
</dbReference>
<dbReference type="GO" id="GO:0005815">
    <property type="term" value="C:microtubule organizing center"/>
    <property type="evidence" value="ECO:0007669"/>
    <property type="project" value="TreeGrafter"/>
</dbReference>
<keyword evidence="2" id="KW-1185">Reference proteome</keyword>
<sequence length="283" mass="32556">MKLKLICERLNSISGISWSPDNDLLCIWCSLSNESKLIIYSTLKEKNIGVFSPLKNKNISDVEHDKVRELKGIENVKWSASGQLLAVVGFNEVIVVLNHVTWDPILQLYLEPVISENNYLNKVYKECVIHSKNSVKPSILNSKHTLEEESGRPLNIKIGRIDNNNKFSIAKIDILEYSSCGRYLAIKHQLYPSTLWIWDLVADYIDYLLLQNTITAIKWNPMHIHLFVFCECAYIFEWTPDKALCIPTPNNITALNAHWHPNGKTFILYGYNKVAVCQMENKF</sequence>
<gene>
    <name evidence="1" type="ORF">HZH68_006300</name>
</gene>
<dbReference type="Proteomes" id="UP000617340">
    <property type="component" value="Unassembled WGS sequence"/>
</dbReference>
<dbReference type="PANTHER" id="PTHR16220:SF0">
    <property type="entry name" value="WD REPEAT-CONTAINING PROTEIN WRAP73"/>
    <property type="match status" value="1"/>
</dbReference>
<organism evidence="1 2">
    <name type="scientific">Vespula germanica</name>
    <name type="common">German yellow jacket</name>
    <name type="synonym">Paravespula germanica</name>
    <dbReference type="NCBI Taxonomy" id="30212"/>
    <lineage>
        <taxon>Eukaryota</taxon>
        <taxon>Metazoa</taxon>
        <taxon>Ecdysozoa</taxon>
        <taxon>Arthropoda</taxon>
        <taxon>Hexapoda</taxon>
        <taxon>Insecta</taxon>
        <taxon>Pterygota</taxon>
        <taxon>Neoptera</taxon>
        <taxon>Endopterygota</taxon>
        <taxon>Hymenoptera</taxon>
        <taxon>Apocrita</taxon>
        <taxon>Aculeata</taxon>
        <taxon>Vespoidea</taxon>
        <taxon>Vespidae</taxon>
        <taxon>Vespinae</taxon>
        <taxon>Vespula</taxon>
    </lineage>
</organism>
<dbReference type="PANTHER" id="PTHR16220">
    <property type="entry name" value="WD REPEAT PROTEIN 8-RELATED"/>
    <property type="match status" value="1"/>
</dbReference>
<comment type="caution">
    <text evidence="1">The sequence shown here is derived from an EMBL/GenBank/DDBJ whole genome shotgun (WGS) entry which is preliminary data.</text>
</comment>
<dbReference type="SUPFAM" id="SSF82171">
    <property type="entry name" value="DPP6 N-terminal domain-like"/>
    <property type="match status" value="1"/>
</dbReference>
<evidence type="ECO:0000313" key="1">
    <source>
        <dbReference type="EMBL" id="KAF7403506.1"/>
    </source>
</evidence>
<dbReference type="AlphaFoldDB" id="A0A834KB55"/>
<reference evidence="1" key="1">
    <citation type="journal article" date="2020" name="G3 (Bethesda)">
        <title>High-Quality Assemblies for Three Invasive Social Wasps from the &lt;i&gt;Vespula&lt;/i&gt; Genus.</title>
        <authorList>
            <person name="Harrop T.W.R."/>
            <person name="Guhlin J."/>
            <person name="McLaughlin G.M."/>
            <person name="Permina E."/>
            <person name="Stockwell P."/>
            <person name="Gilligan J."/>
            <person name="Le Lec M.F."/>
            <person name="Gruber M.A.M."/>
            <person name="Quinn O."/>
            <person name="Lovegrove M."/>
            <person name="Duncan E.J."/>
            <person name="Remnant E.J."/>
            <person name="Van Eeckhoven J."/>
            <person name="Graham B."/>
            <person name="Knapp R.A."/>
            <person name="Langford K.W."/>
            <person name="Kronenberg Z."/>
            <person name="Press M.O."/>
            <person name="Eacker S.M."/>
            <person name="Wilson-Rankin E.E."/>
            <person name="Purcell J."/>
            <person name="Lester P.J."/>
            <person name="Dearden P.K."/>
        </authorList>
    </citation>
    <scope>NUCLEOTIDE SEQUENCE</scope>
    <source>
        <strain evidence="1">Linc-1</strain>
    </source>
</reference>
<evidence type="ECO:0000313" key="2">
    <source>
        <dbReference type="Proteomes" id="UP000617340"/>
    </source>
</evidence>
<accession>A0A834KB55</accession>